<name>A0AAW1RT43_9CHLO</name>
<evidence type="ECO:0000313" key="5">
    <source>
        <dbReference type="Proteomes" id="UP001438707"/>
    </source>
</evidence>
<dbReference type="Pfam" id="PF08190">
    <property type="entry name" value="PIH1"/>
    <property type="match status" value="1"/>
</dbReference>
<evidence type="ECO:0000256" key="1">
    <source>
        <dbReference type="ARBA" id="ARBA00008511"/>
    </source>
</evidence>
<dbReference type="InterPro" id="IPR012981">
    <property type="entry name" value="PIH1_N"/>
</dbReference>
<evidence type="ECO:0000259" key="3">
    <source>
        <dbReference type="Pfam" id="PF08190"/>
    </source>
</evidence>
<protein>
    <recommendedName>
        <fullName evidence="3">PIH1 N-terminal domain-containing protein</fullName>
    </recommendedName>
</protein>
<comment type="similarity">
    <text evidence="1">Belongs to the PIH1 family.</text>
</comment>
<dbReference type="Proteomes" id="UP001438707">
    <property type="component" value="Unassembled WGS sequence"/>
</dbReference>
<accession>A0AAW1RT43</accession>
<feature type="compositionally biased region" description="Polar residues" evidence="2">
    <location>
        <begin position="258"/>
        <end position="267"/>
    </location>
</feature>
<dbReference type="PANTHER" id="PTHR22997:SF11">
    <property type="entry name" value="PIH1 N-TERMINAL DOMAIN-CONTAINING PROTEIN"/>
    <property type="match status" value="1"/>
</dbReference>
<reference evidence="4 5" key="1">
    <citation type="journal article" date="2024" name="Nat. Commun.">
        <title>Phylogenomics reveals the evolutionary origins of lichenization in chlorophyte algae.</title>
        <authorList>
            <person name="Puginier C."/>
            <person name="Libourel C."/>
            <person name="Otte J."/>
            <person name="Skaloud P."/>
            <person name="Haon M."/>
            <person name="Grisel S."/>
            <person name="Petersen M."/>
            <person name="Berrin J.G."/>
            <person name="Delaux P.M."/>
            <person name="Dal Grande F."/>
            <person name="Keller J."/>
        </authorList>
    </citation>
    <scope>NUCLEOTIDE SEQUENCE [LARGE SCALE GENOMIC DNA]</scope>
    <source>
        <strain evidence="4 5">SAG 2145</strain>
    </source>
</reference>
<feature type="domain" description="PIH1 N-terminal" evidence="3">
    <location>
        <begin position="43"/>
        <end position="202"/>
    </location>
</feature>
<dbReference type="PANTHER" id="PTHR22997">
    <property type="entry name" value="PIH1 DOMAIN-CONTAINING PROTEIN 1"/>
    <property type="match status" value="1"/>
</dbReference>
<feature type="compositionally biased region" description="Low complexity" evidence="2">
    <location>
        <begin position="234"/>
        <end position="246"/>
    </location>
</feature>
<evidence type="ECO:0000256" key="2">
    <source>
        <dbReference type="SAM" id="MobiDB-lite"/>
    </source>
</evidence>
<dbReference type="EMBL" id="JALJOS010000007">
    <property type="protein sequence ID" value="KAK9836797.1"/>
    <property type="molecule type" value="Genomic_DNA"/>
</dbReference>
<comment type="caution">
    <text evidence="4">The sequence shown here is derived from an EMBL/GenBank/DDBJ whole genome shotgun (WGS) entry which is preliminary data.</text>
</comment>
<dbReference type="GO" id="GO:0005737">
    <property type="term" value="C:cytoplasm"/>
    <property type="evidence" value="ECO:0007669"/>
    <property type="project" value="TreeGrafter"/>
</dbReference>
<keyword evidence="5" id="KW-1185">Reference proteome</keyword>
<feature type="region of interest" description="Disordered" evidence="2">
    <location>
        <begin position="189"/>
        <end position="303"/>
    </location>
</feature>
<proteinExistence type="inferred from homology"/>
<dbReference type="AlphaFoldDB" id="A0AAW1RT43"/>
<organism evidence="4 5">
    <name type="scientific">Apatococcus lobatus</name>
    <dbReference type="NCBI Taxonomy" id="904363"/>
    <lineage>
        <taxon>Eukaryota</taxon>
        <taxon>Viridiplantae</taxon>
        <taxon>Chlorophyta</taxon>
        <taxon>core chlorophytes</taxon>
        <taxon>Trebouxiophyceae</taxon>
        <taxon>Chlorellales</taxon>
        <taxon>Chlorellaceae</taxon>
        <taxon>Apatococcus</taxon>
    </lineage>
</organism>
<evidence type="ECO:0000313" key="4">
    <source>
        <dbReference type="EMBL" id="KAK9836797.1"/>
    </source>
</evidence>
<gene>
    <name evidence="4" type="ORF">WJX74_008282</name>
</gene>
<dbReference type="InterPro" id="IPR050734">
    <property type="entry name" value="PIH1/Kintoun_subfamily"/>
</dbReference>
<sequence length="454" mass="48180">MAKRQEPPPEIMAALQALQGSDGGLSGREAGPDLLELVNSVQQDKGERPKTKSQHVVPEAGFVIKTADVDGSKVFINVCHARQVPAPSNWSQGKMPSDISAALDKARGGATDDTETVRFPLSMGPLRPDLDHKGDDCSVIDVVFNSDVLREAAGFRPLKAFLVELCKEWVAQKTGRKLQDQYKLPKMRYKGSEIQPQDMRMDRESPLVTELSPDDPSFPLLSQRSPSASRDGKAAPAAAASAAAAAVKLPRQHPPAPTSDQLPSSSPVGGRTGKQHSQPSPRQDLEPLGSNDSCQEQQPGVRLPSAPAAAPLVEPARTGSAGLQQLDHEVSYEGRPVQSILLNINFPKKAASNKAAAPFGADSDLSKTLSAAKVEVCHESVKVAASGFSPLEIALPLAVTADGACAILDSGKRSLHLKLPYLPLASFVKQVRGKAPLSFGALPLKSSSYLELES</sequence>